<dbReference type="RefSeq" id="WP_159172558.1">
    <property type="nucleotide sequence ID" value="NZ_LR732308.1"/>
</dbReference>
<dbReference type="AlphaFoldDB" id="A0A653IHR7"/>
<proteinExistence type="predicted"/>
<gene>
    <name evidence="1" type="ORF">EXIGUO9Y_80028</name>
</gene>
<dbReference type="InterPro" id="IPR040983">
    <property type="entry name" value="Bact_RF_family5"/>
</dbReference>
<evidence type="ECO:0000313" key="2">
    <source>
        <dbReference type="Proteomes" id="UP000439752"/>
    </source>
</evidence>
<dbReference type="Pfam" id="PF18846">
    <property type="entry name" value="baeRF_family5"/>
    <property type="match status" value="1"/>
</dbReference>
<name>A0A653IHR7_9BACL</name>
<reference evidence="1 2" key="1">
    <citation type="submission" date="2019-10" db="EMBL/GenBank/DDBJ databases">
        <authorList>
            <person name="Karimi E."/>
        </authorList>
    </citation>
    <scope>NUCLEOTIDE SEQUENCE [LARGE SCALE GENOMIC DNA]</scope>
    <source>
        <strain evidence="1">Exiguobacterium sp. 9Y</strain>
    </source>
</reference>
<sequence length="249" mass="28480">MGLGEDIERLKKVDGTSKVLSIYLNTAPEKRNQWETVLRNEKKKLLQGDEKADIERLFTHVEKAIANKRTDLLRSIVAFVSVDGSLDELRFLQLDVTNEVSYQPKPNLNQLEVLDQQFPRTGIVLTNLDSATVLDVRLGEVEATHDYELDLDTGEWRRYQGGSGRSSASSNTQSDEYQNRVAEQADRFYRNLAQEVEKMNRSLGWEQIILLGERSQANFLENALTTKPKQVIHKNLSQSSQQQILKQVF</sequence>
<dbReference type="Proteomes" id="UP000439752">
    <property type="component" value="Unassembled WGS sequence"/>
</dbReference>
<keyword evidence="2" id="KW-1185">Reference proteome</keyword>
<protein>
    <submittedName>
        <fullName evidence="1">Uncharacterized protein</fullName>
    </submittedName>
</protein>
<accession>A0A653IHR7</accession>
<dbReference type="EMBL" id="CABWKQ010000058">
    <property type="protein sequence ID" value="VWX38700.1"/>
    <property type="molecule type" value="Genomic_DNA"/>
</dbReference>
<evidence type="ECO:0000313" key="1">
    <source>
        <dbReference type="EMBL" id="VWX38700.1"/>
    </source>
</evidence>
<organism evidence="1 2">
    <name type="scientific">Exiguobacterium oxidotolerans</name>
    <dbReference type="NCBI Taxonomy" id="223958"/>
    <lineage>
        <taxon>Bacteria</taxon>
        <taxon>Bacillati</taxon>
        <taxon>Bacillota</taxon>
        <taxon>Bacilli</taxon>
        <taxon>Bacillales</taxon>
        <taxon>Bacillales Family XII. Incertae Sedis</taxon>
        <taxon>Exiguobacterium</taxon>
    </lineage>
</organism>